<feature type="region of interest" description="Disordered" evidence="1">
    <location>
        <begin position="104"/>
        <end position="158"/>
    </location>
</feature>
<evidence type="ECO:0000313" key="2">
    <source>
        <dbReference type="EMBL" id="KAK0619265.1"/>
    </source>
</evidence>
<comment type="caution">
    <text evidence="2">The sequence shown here is derived from an EMBL/GenBank/DDBJ whole genome shotgun (WGS) entry which is preliminary data.</text>
</comment>
<accession>A0AA40BZJ0</accession>
<feature type="region of interest" description="Disordered" evidence="1">
    <location>
        <begin position="186"/>
        <end position="217"/>
    </location>
</feature>
<sequence>MVVSRALISLSQSDKWTRHHARATLPWCHQRRGRSGAGAGSPLGPIQHGCDWPVEQRNLREYPARAVRAGRLMVIGRRILPGAEWASEKCRDGRRRISITAHSEARDSDLSGGLVRSGAGRPARTSWLTQPKARRQGTSPNPPASCPPKFRRGLSRPLAAGTKFRGRTAAFVEKGKISLITGQLTPNHAHRSSVSRKFAKLARRAEEEKGSSSTAPE</sequence>
<feature type="compositionally biased region" description="Basic residues" evidence="1">
    <location>
        <begin position="188"/>
        <end position="202"/>
    </location>
</feature>
<dbReference type="Proteomes" id="UP001175000">
    <property type="component" value="Unassembled WGS sequence"/>
</dbReference>
<organism evidence="2 3">
    <name type="scientific">Immersiella caudata</name>
    <dbReference type="NCBI Taxonomy" id="314043"/>
    <lineage>
        <taxon>Eukaryota</taxon>
        <taxon>Fungi</taxon>
        <taxon>Dikarya</taxon>
        <taxon>Ascomycota</taxon>
        <taxon>Pezizomycotina</taxon>
        <taxon>Sordariomycetes</taxon>
        <taxon>Sordariomycetidae</taxon>
        <taxon>Sordariales</taxon>
        <taxon>Lasiosphaeriaceae</taxon>
        <taxon>Immersiella</taxon>
    </lineage>
</organism>
<dbReference type="AlphaFoldDB" id="A0AA40BZJ0"/>
<dbReference type="EMBL" id="JAULSU010000004">
    <property type="protein sequence ID" value="KAK0619265.1"/>
    <property type="molecule type" value="Genomic_DNA"/>
</dbReference>
<proteinExistence type="predicted"/>
<evidence type="ECO:0000313" key="3">
    <source>
        <dbReference type="Proteomes" id="UP001175000"/>
    </source>
</evidence>
<gene>
    <name evidence="2" type="ORF">B0T14DRAFT_204185</name>
</gene>
<evidence type="ECO:0000256" key="1">
    <source>
        <dbReference type="SAM" id="MobiDB-lite"/>
    </source>
</evidence>
<protein>
    <submittedName>
        <fullName evidence="2">Uncharacterized protein</fullName>
    </submittedName>
</protein>
<reference evidence="2" key="1">
    <citation type="submission" date="2023-06" db="EMBL/GenBank/DDBJ databases">
        <title>Genome-scale phylogeny and comparative genomics of the fungal order Sordariales.</title>
        <authorList>
            <consortium name="Lawrence Berkeley National Laboratory"/>
            <person name="Hensen N."/>
            <person name="Bonometti L."/>
            <person name="Westerberg I."/>
            <person name="Brannstrom I.O."/>
            <person name="Guillou S."/>
            <person name="Cros-Aarteil S."/>
            <person name="Calhoun S."/>
            <person name="Haridas S."/>
            <person name="Kuo A."/>
            <person name="Mondo S."/>
            <person name="Pangilinan J."/>
            <person name="Riley R."/>
            <person name="Labutti K."/>
            <person name="Andreopoulos B."/>
            <person name="Lipzen A."/>
            <person name="Chen C."/>
            <person name="Yanf M."/>
            <person name="Daum C."/>
            <person name="Ng V."/>
            <person name="Clum A."/>
            <person name="Steindorff A."/>
            <person name="Ohm R."/>
            <person name="Martin F."/>
            <person name="Silar P."/>
            <person name="Natvig D."/>
            <person name="Lalanne C."/>
            <person name="Gautier V."/>
            <person name="Ament-Velasquez S.L."/>
            <person name="Kruys A."/>
            <person name="Hutchinson M.I."/>
            <person name="Powell A.J."/>
            <person name="Barry K."/>
            <person name="Miller A.N."/>
            <person name="Grigoriev I.V."/>
            <person name="Debuchy R."/>
            <person name="Gladieux P."/>
            <person name="Thoren M.H."/>
            <person name="Johannesson H."/>
        </authorList>
    </citation>
    <scope>NUCLEOTIDE SEQUENCE</scope>
    <source>
        <strain evidence="2">CBS 606.72</strain>
    </source>
</reference>
<keyword evidence="3" id="KW-1185">Reference proteome</keyword>
<name>A0AA40BZJ0_9PEZI</name>